<gene>
    <name evidence="2" type="ORF">E2C01_039582</name>
</gene>
<feature type="compositionally biased region" description="Basic and acidic residues" evidence="1">
    <location>
        <begin position="1"/>
        <end position="12"/>
    </location>
</feature>
<reference evidence="2 3" key="1">
    <citation type="submission" date="2019-05" db="EMBL/GenBank/DDBJ databases">
        <title>Another draft genome of Portunus trituberculatus and its Hox gene families provides insights of decapod evolution.</title>
        <authorList>
            <person name="Jeong J.-H."/>
            <person name="Song I."/>
            <person name="Kim S."/>
            <person name="Choi T."/>
            <person name="Kim D."/>
            <person name="Ryu S."/>
            <person name="Kim W."/>
        </authorList>
    </citation>
    <scope>NUCLEOTIDE SEQUENCE [LARGE SCALE GENOMIC DNA]</scope>
    <source>
        <tissue evidence="2">Muscle</tissue>
    </source>
</reference>
<dbReference type="Proteomes" id="UP000324222">
    <property type="component" value="Unassembled WGS sequence"/>
</dbReference>
<evidence type="ECO:0000313" key="3">
    <source>
        <dbReference type="Proteomes" id="UP000324222"/>
    </source>
</evidence>
<comment type="caution">
    <text evidence="2">The sequence shown here is derived from an EMBL/GenBank/DDBJ whole genome shotgun (WGS) entry which is preliminary data.</text>
</comment>
<accession>A0A5B7FK55</accession>
<sequence>MLVESGVKREGEGGVWGGSSGDQSSLPDSRTCLPHLDIPTLLSPFLPPPVSLPHPSLPPTITPPPIPVPHRCPLSWSEESIDVLKIIYFGGIICKVKFDIYGNRSSKKNIKSFMETLFEI</sequence>
<protein>
    <submittedName>
        <fullName evidence="2">Uncharacterized protein</fullName>
    </submittedName>
</protein>
<evidence type="ECO:0000313" key="2">
    <source>
        <dbReference type="EMBL" id="MPC45876.1"/>
    </source>
</evidence>
<dbReference type="AlphaFoldDB" id="A0A5B7FK55"/>
<feature type="region of interest" description="Disordered" evidence="1">
    <location>
        <begin position="1"/>
        <end position="30"/>
    </location>
</feature>
<evidence type="ECO:0000256" key="1">
    <source>
        <dbReference type="SAM" id="MobiDB-lite"/>
    </source>
</evidence>
<dbReference type="EMBL" id="VSRR010006936">
    <property type="protein sequence ID" value="MPC45876.1"/>
    <property type="molecule type" value="Genomic_DNA"/>
</dbReference>
<keyword evidence="3" id="KW-1185">Reference proteome</keyword>
<proteinExistence type="predicted"/>
<name>A0A5B7FK55_PORTR</name>
<organism evidence="2 3">
    <name type="scientific">Portunus trituberculatus</name>
    <name type="common">Swimming crab</name>
    <name type="synonym">Neptunus trituberculatus</name>
    <dbReference type="NCBI Taxonomy" id="210409"/>
    <lineage>
        <taxon>Eukaryota</taxon>
        <taxon>Metazoa</taxon>
        <taxon>Ecdysozoa</taxon>
        <taxon>Arthropoda</taxon>
        <taxon>Crustacea</taxon>
        <taxon>Multicrustacea</taxon>
        <taxon>Malacostraca</taxon>
        <taxon>Eumalacostraca</taxon>
        <taxon>Eucarida</taxon>
        <taxon>Decapoda</taxon>
        <taxon>Pleocyemata</taxon>
        <taxon>Brachyura</taxon>
        <taxon>Eubrachyura</taxon>
        <taxon>Portunoidea</taxon>
        <taxon>Portunidae</taxon>
        <taxon>Portuninae</taxon>
        <taxon>Portunus</taxon>
    </lineage>
</organism>